<gene>
    <name evidence="1" type="ORF">SAMN05421760_106271</name>
</gene>
<dbReference type="RefSeq" id="WP_054340363.1">
    <property type="nucleotide sequence ID" value="NZ_FTOE01000006.1"/>
</dbReference>
<accession>A0A1N7MR74</accession>
<name>A0A1N7MR74_9GAMM</name>
<dbReference type="OrthoDB" id="6288233at2"/>
<sequence>MAKINWKKERGTSMRHAMELCIRFAKDTHNLSVDQIADLMGEASHFTLYKWLESGRMPAIKIRPFEHACRCDYVTYYLACSANKLVINMPTGRKSQHKELNELSIFSHTVIAQLINFWEGKEEQDTVIQSITLLIEDLAHQRGNVAKQQQPELNLEAAE</sequence>
<evidence type="ECO:0000313" key="1">
    <source>
        <dbReference type="EMBL" id="SIS88359.1"/>
    </source>
</evidence>
<dbReference type="AlphaFoldDB" id="A0A1N7MR74"/>
<protein>
    <submittedName>
        <fullName evidence="1">Uncharacterized protein</fullName>
    </submittedName>
</protein>
<proteinExistence type="predicted"/>
<dbReference type="EMBL" id="FTOE01000006">
    <property type="protein sequence ID" value="SIS88359.1"/>
    <property type="molecule type" value="Genomic_DNA"/>
</dbReference>
<organism evidence="1 2">
    <name type="scientific">Neptunomonas antarctica</name>
    <dbReference type="NCBI Taxonomy" id="619304"/>
    <lineage>
        <taxon>Bacteria</taxon>
        <taxon>Pseudomonadati</taxon>
        <taxon>Pseudomonadota</taxon>
        <taxon>Gammaproteobacteria</taxon>
        <taxon>Oceanospirillales</taxon>
        <taxon>Oceanospirillaceae</taxon>
        <taxon>Neptunomonas</taxon>
    </lineage>
</organism>
<evidence type="ECO:0000313" key="2">
    <source>
        <dbReference type="Proteomes" id="UP000185999"/>
    </source>
</evidence>
<reference evidence="2" key="1">
    <citation type="submission" date="2017-01" db="EMBL/GenBank/DDBJ databases">
        <authorList>
            <person name="Varghese N."/>
            <person name="Submissions S."/>
        </authorList>
    </citation>
    <scope>NUCLEOTIDE SEQUENCE [LARGE SCALE GENOMIC DNA]</scope>
    <source>
        <strain evidence="2">DSM 22306</strain>
    </source>
</reference>
<dbReference type="Proteomes" id="UP000185999">
    <property type="component" value="Unassembled WGS sequence"/>
</dbReference>
<keyword evidence="2" id="KW-1185">Reference proteome</keyword>
<dbReference type="STRING" id="619304.SAMN05421760_106271"/>